<protein>
    <submittedName>
        <fullName evidence="2">UPF0262 family protein</fullName>
    </submittedName>
</protein>
<organism evidence="2 3">
    <name type="scientific">Teichococcus coralli</name>
    <dbReference type="NCBI Taxonomy" id="2545983"/>
    <lineage>
        <taxon>Bacteria</taxon>
        <taxon>Pseudomonadati</taxon>
        <taxon>Pseudomonadota</taxon>
        <taxon>Alphaproteobacteria</taxon>
        <taxon>Acetobacterales</taxon>
        <taxon>Roseomonadaceae</taxon>
        <taxon>Roseomonas</taxon>
    </lineage>
</organism>
<sequence>MTAEQRLHRIELPDSAPLPSPYAEADRSQAVADLLVSNRFDPVGLPPGPFALHLEVRDGRLVLDIRDDADQPLRIIALALGPFRRLIKDYHMVVASHEEAVMEGSSDARIQAIDMGRRGLHNEGAELLCERLKGRVALDFETARRLFTLVCALHQRI</sequence>
<comment type="caution">
    <text evidence="2">The sequence shown here is derived from an EMBL/GenBank/DDBJ whole genome shotgun (WGS) entry which is preliminary data.</text>
</comment>
<feature type="compositionally biased region" description="Basic and acidic residues" evidence="1">
    <location>
        <begin position="1"/>
        <end position="12"/>
    </location>
</feature>
<name>A0A845BI46_9PROT</name>
<reference evidence="2 3" key="1">
    <citation type="submission" date="2019-03" db="EMBL/GenBank/DDBJ databases">
        <title>Roseomonas sp. a novel Roseomonas species isolated from Sea whip Gorgonian.</title>
        <authorList>
            <person name="Li F."/>
            <person name="Pan X."/>
            <person name="Huang S."/>
            <person name="Li Z."/>
            <person name="Meng B."/>
        </authorList>
    </citation>
    <scope>NUCLEOTIDE SEQUENCE [LARGE SCALE GENOMIC DNA]</scope>
    <source>
        <strain evidence="2 3">M0104</strain>
    </source>
</reference>
<gene>
    <name evidence="2" type="ORF">E0493_21020</name>
</gene>
<proteinExistence type="predicted"/>
<evidence type="ECO:0000256" key="1">
    <source>
        <dbReference type="SAM" id="MobiDB-lite"/>
    </source>
</evidence>
<dbReference type="Proteomes" id="UP000460715">
    <property type="component" value="Unassembled WGS sequence"/>
</dbReference>
<evidence type="ECO:0000313" key="2">
    <source>
        <dbReference type="EMBL" id="MXP65836.1"/>
    </source>
</evidence>
<dbReference type="NCBIfam" id="NF002769">
    <property type="entry name" value="PRK02853.1"/>
    <property type="match status" value="1"/>
</dbReference>
<dbReference type="RefSeq" id="WP_160939243.1">
    <property type="nucleotide sequence ID" value="NZ_SNVJ01000029.1"/>
</dbReference>
<dbReference type="InterPro" id="IPR008321">
    <property type="entry name" value="UCP032146"/>
</dbReference>
<dbReference type="AlphaFoldDB" id="A0A845BI46"/>
<dbReference type="OrthoDB" id="9798434at2"/>
<accession>A0A845BI46</accession>
<dbReference type="Pfam" id="PF06793">
    <property type="entry name" value="UPF0262"/>
    <property type="match status" value="1"/>
</dbReference>
<evidence type="ECO:0000313" key="3">
    <source>
        <dbReference type="Proteomes" id="UP000460715"/>
    </source>
</evidence>
<keyword evidence="3" id="KW-1185">Reference proteome</keyword>
<dbReference type="EMBL" id="SNVJ01000029">
    <property type="protein sequence ID" value="MXP65836.1"/>
    <property type="molecule type" value="Genomic_DNA"/>
</dbReference>
<feature type="region of interest" description="Disordered" evidence="1">
    <location>
        <begin position="1"/>
        <end position="23"/>
    </location>
</feature>